<dbReference type="Proteomes" id="UP000439903">
    <property type="component" value="Unassembled WGS sequence"/>
</dbReference>
<reference evidence="1 2" key="1">
    <citation type="journal article" date="2019" name="Environ. Microbiol.">
        <title>At the nexus of three kingdoms: the genome of the mycorrhizal fungus Gigaspora margarita provides insights into plant, endobacterial and fungal interactions.</title>
        <authorList>
            <person name="Venice F."/>
            <person name="Ghignone S."/>
            <person name="Salvioli di Fossalunga A."/>
            <person name="Amselem J."/>
            <person name="Novero M."/>
            <person name="Xianan X."/>
            <person name="Sedzielewska Toro K."/>
            <person name="Morin E."/>
            <person name="Lipzen A."/>
            <person name="Grigoriev I.V."/>
            <person name="Henrissat B."/>
            <person name="Martin F.M."/>
            <person name="Bonfante P."/>
        </authorList>
    </citation>
    <scope>NUCLEOTIDE SEQUENCE [LARGE SCALE GENOMIC DNA]</scope>
    <source>
        <strain evidence="1 2">BEG34</strain>
    </source>
</reference>
<organism evidence="1 2">
    <name type="scientific">Gigaspora margarita</name>
    <dbReference type="NCBI Taxonomy" id="4874"/>
    <lineage>
        <taxon>Eukaryota</taxon>
        <taxon>Fungi</taxon>
        <taxon>Fungi incertae sedis</taxon>
        <taxon>Mucoromycota</taxon>
        <taxon>Glomeromycotina</taxon>
        <taxon>Glomeromycetes</taxon>
        <taxon>Diversisporales</taxon>
        <taxon>Gigasporaceae</taxon>
        <taxon>Gigaspora</taxon>
    </lineage>
</organism>
<proteinExistence type="predicted"/>
<accession>A0A8H3X4B7</accession>
<evidence type="ECO:0000313" key="1">
    <source>
        <dbReference type="EMBL" id="KAF0405450.1"/>
    </source>
</evidence>
<dbReference type="EMBL" id="WTPW01001950">
    <property type="protein sequence ID" value="KAF0405450.1"/>
    <property type="molecule type" value="Genomic_DNA"/>
</dbReference>
<comment type="caution">
    <text evidence="1">The sequence shown here is derived from an EMBL/GenBank/DDBJ whole genome shotgun (WGS) entry which is preliminary data.</text>
</comment>
<keyword evidence="2" id="KW-1185">Reference proteome</keyword>
<dbReference type="OrthoDB" id="2471064at2759"/>
<gene>
    <name evidence="1" type="ORF">F8M41_008931</name>
</gene>
<evidence type="ECO:0000313" key="2">
    <source>
        <dbReference type="Proteomes" id="UP000439903"/>
    </source>
</evidence>
<sequence>MKEIELEFSFEGEIWNIPGDGLTIREVLIELGCVQFTKDLQKLNVFYINQLIDQNGINLLSWQQLKAVRNVSNRGRTMKWFRTIEKTTLIGQESRQIKDNFRVKAPNQRTPCLATTRVSEDRRQKE</sequence>
<dbReference type="AlphaFoldDB" id="A0A8H3X4B7"/>
<name>A0A8H3X4B7_GIGMA</name>
<protein>
    <submittedName>
        <fullName evidence="1">Uncharacterized protein</fullName>
    </submittedName>
</protein>